<evidence type="ECO:0000256" key="1">
    <source>
        <dbReference type="SAM" id="MobiDB-lite"/>
    </source>
</evidence>
<dbReference type="SUPFAM" id="SSF49299">
    <property type="entry name" value="PKD domain"/>
    <property type="match status" value="4"/>
</dbReference>
<dbReference type="InterPro" id="IPR036709">
    <property type="entry name" value="Autotransporte_beta_dom_sf"/>
</dbReference>
<keyword evidence="5" id="KW-1185">Reference proteome</keyword>
<evidence type="ECO:0000259" key="3">
    <source>
        <dbReference type="PROSITE" id="PS51208"/>
    </source>
</evidence>
<feature type="domain" description="Autotransporter" evidence="3">
    <location>
        <begin position="1027"/>
        <end position="1278"/>
    </location>
</feature>
<dbReference type="Gene3D" id="2.40.128.130">
    <property type="entry name" value="Autotransporter beta-domain"/>
    <property type="match status" value="1"/>
</dbReference>
<dbReference type="InterPro" id="IPR035986">
    <property type="entry name" value="PKD_dom_sf"/>
</dbReference>
<dbReference type="SUPFAM" id="SSF103515">
    <property type="entry name" value="Autotransporter"/>
    <property type="match status" value="1"/>
</dbReference>
<dbReference type="RefSeq" id="WP_197920483.1">
    <property type="nucleotide sequence ID" value="NZ_CAWPTA010000006.1"/>
</dbReference>
<dbReference type="PROSITE" id="PS51208">
    <property type="entry name" value="AUTOTRANSPORTER"/>
    <property type="match status" value="1"/>
</dbReference>
<dbReference type="EMBL" id="JAEANY010000001">
    <property type="protein sequence ID" value="MBH5321836.1"/>
    <property type="molecule type" value="Genomic_DNA"/>
</dbReference>
<protein>
    <submittedName>
        <fullName evidence="4">Autotransporter domain-containing protein</fullName>
    </submittedName>
</protein>
<dbReference type="InterPro" id="IPR022409">
    <property type="entry name" value="PKD/Chitinase_dom"/>
</dbReference>
<organism evidence="4 5">
    <name type="scientific">Aurantiacibacter sediminis</name>
    <dbReference type="NCBI Taxonomy" id="2793064"/>
    <lineage>
        <taxon>Bacteria</taxon>
        <taxon>Pseudomonadati</taxon>
        <taxon>Pseudomonadota</taxon>
        <taxon>Alphaproteobacteria</taxon>
        <taxon>Sphingomonadales</taxon>
        <taxon>Erythrobacteraceae</taxon>
        <taxon>Aurantiacibacter</taxon>
    </lineage>
</organism>
<feature type="signal peptide" evidence="2">
    <location>
        <begin position="1"/>
        <end position="26"/>
    </location>
</feature>
<dbReference type="Proteomes" id="UP000602442">
    <property type="component" value="Unassembled WGS sequence"/>
</dbReference>
<keyword evidence="2" id="KW-0732">Signal</keyword>
<evidence type="ECO:0000313" key="5">
    <source>
        <dbReference type="Proteomes" id="UP000602442"/>
    </source>
</evidence>
<dbReference type="PANTHER" id="PTHR46182:SF2">
    <property type="entry name" value="FI19480P1"/>
    <property type="match status" value="1"/>
</dbReference>
<reference evidence="4 5" key="1">
    <citation type="submission" date="2020-11" db="EMBL/GenBank/DDBJ databases">
        <title>Erythrobacter sediminis sp. nov., a marine bacterium from a tidal flat of Garorim Bay.</title>
        <authorList>
            <person name="Kim D."/>
            <person name="Yoo Y."/>
            <person name="Kim J.-J."/>
        </authorList>
    </citation>
    <scope>NUCLEOTIDE SEQUENCE [LARGE SCALE GENOMIC DNA]</scope>
    <source>
        <strain evidence="4 5">JGD-13</strain>
    </source>
</reference>
<dbReference type="SMART" id="SM00089">
    <property type="entry name" value="PKD"/>
    <property type="match status" value="5"/>
</dbReference>
<dbReference type="InterPro" id="IPR013783">
    <property type="entry name" value="Ig-like_fold"/>
</dbReference>
<feature type="region of interest" description="Disordered" evidence="1">
    <location>
        <begin position="362"/>
        <end position="392"/>
    </location>
</feature>
<gene>
    <name evidence="4" type="ORF">I5L03_04480</name>
</gene>
<dbReference type="Pfam" id="PF22352">
    <property type="entry name" value="K319L-like_PKD"/>
    <property type="match status" value="7"/>
</dbReference>
<dbReference type="SMART" id="SM00869">
    <property type="entry name" value="Autotransporter"/>
    <property type="match status" value="1"/>
</dbReference>
<feature type="chain" id="PRO_5046030362" evidence="2">
    <location>
        <begin position="27"/>
        <end position="1278"/>
    </location>
</feature>
<dbReference type="Pfam" id="PF03797">
    <property type="entry name" value="Autotransporter"/>
    <property type="match status" value="1"/>
</dbReference>
<evidence type="ECO:0000313" key="4">
    <source>
        <dbReference type="EMBL" id="MBH5321836.1"/>
    </source>
</evidence>
<dbReference type="Gene3D" id="2.60.40.10">
    <property type="entry name" value="Immunoglobulins"/>
    <property type="match status" value="7"/>
</dbReference>
<proteinExistence type="predicted"/>
<feature type="compositionally biased region" description="Polar residues" evidence="1">
    <location>
        <begin position="371"/>
        <end position="389"/>
    </location>
</feature>
<dbReference type="PANTHER" id="PTHR46182">
    <property type="entry name" value="FI19480P1"/>
    <property type="match status" value="1"/>
</dbReference>
<dbReference type="InterPro" id="IPR029865">
    <property type="entry name" value="KIAA0319-like"/>
</dbReference>
<sequence>MLSKNIRRSLILGTVSSIAIANQALAGTATAPTISNYSASGFECSVTTQADYTGTTADFVNNSTGNGVDQFQIVGQDAAGTDVTFNNTFNVDVGTTQSNFARTVGFRTANTPSVQGAPSIVVFDRNQTSRVATLGSVSVDLAQMNAAGGACSSVAQQYGFVPAGTNQRPVADAGPDEPNLVPNQPFVINGSQSSDPDGDPLTYSWRQVSGSSIGIGNTNSSTLTVTPPSRRLSDLSWTFELTVSDGNGGFDSDLVVVELERNLEPVPDAGPDQNVQGGALVQLDATGTTDRENDLLTYTWFQLSGPTVTLTNPNSATPTFTAPPASATATEIRFSLRADDGLGRRRLAEDLVSIFVQPTSNNAPVADAGPDQSTVGNSSVTLDGTGSSDPDTDPLTYSWVQTGGPAATLSDASIAQPTFRTTNVPGISTYTFELTVTDPDGASSTDTVVVTSTGGLIIVFPNLDPVADAGTDITTQIGDTVTLDGSGSTDPDGNITSYSWNQVLGQPVALSDPNAIQPTFTAPTAVGPQTLRFELVVTDNDGAQSSDFVDVIIPVGANQAPVAVAGTSGNITADATIVLDATDSIDPENDPLTYSWTQVSGTAVTIANPNPANGQTTFVAPALTNTAQPLVFEVAVSDGTTTSTDRVTLTVVANTPPTADAGPDQTVRGGETVALNATGSSDPEQPSALTFDWVQTGGPSVSLSDPNGQQPTFTAPSGLASTTPFTFELTVDDGLTTTTDTVVINVQPNSAPTADAGADIGPIDSGQTVTLDGTGSTDPDGDTLTYSWTQTSGAPVTLSDATAAAPTFTAPLVNGTQSFEFQLSVSDGIFTRSDTVRVTVQALGTVTIVTNVIGADETVSFTTNVPGLASSVTTSGGTGTITAADVSSGSYNFAVNDLRAAGYALTGISCNDTDSAVSLQNGTVALELSPSESLVCTVELTDTRTAAEQAIGEFLGGRNALLMSNQPDLQRRLERLSGQAASGGSAQIGQVAVPGSGALPADIRINSANRSISTSLSMVQTALGRREGQSDFDIWFEGSLADVTIGNNRGTFAIAYAGVDYLLSEDLLVGALVQFDRFDNDADTLGVGQAEGDGWMAGPYVTARLAEGFFVDARVAFGSSDNTVSPFGTYVDGFETDRMLASASAIGDLEVGEGLTFWPELSVRYLREDVQGYVDTLGVAIADARIDQGEVAFSPRLDYRLENSNGWTYAPYGQIEGVLTFGADTYSVVENGLRARGSLGMDVVSPGNVRFGIAGFYDGVGQDRFEAAGVTVNLSFGF</sequence>
<evidence type="ECO:0000256" key="2">
    <source>
        <dbReference type="SAM" id="SignalP"/>
    </source>
</evidence>
<name>A0ABS0N3M7_9SPHN</name>
<comment type="caution">
    <text evidence="4">The sequence shown here is derived from an EMBL/GenBank/DDBJ whole genome shotgun (WGS) entry which is preliminary data.</text>
</comment>
<dbReference type="InterPro" id="IPR005546">
    <property type="entry name" value="Autotransporte_beta"/>
</dbReference>
<accession>A0ABS0N3M7</accession>